<dbReference type="SUPFAM" id="SSF53756">
    <property type="entry name" value="UDP-Glycosyltransferase/glycogen phosphorylase"/>
    <property type="match status" value="1"/>
</dbReference>
<reference evidence="4" key="2">
    <citation type="submission" date="2025-08" db="UniProtKB">
        <authorList>
            <consortium name="RefSeq"/>
        </authorList>
    </citation>
    <scope>IDENTIFICATION</scope>
    <source>
        <tissue evidence="4">Young leaves</tissue>
    </source>
</reference>
<dbReference type="RefSeq" id="XP_008803443.1">
    <property type="nucleotide sequence ID" value="XM_008805221.4"/>
</dbReference>
<feature type="transmembrane region" description="Helical" evidence="2">
    <location>
        <begin position="49"/>
        <end position="67"/>
    </location>
</feature>
<keyword evidence="2" id="KW-1133">Transmembrane helix</keyword>
<reference evidence="3" key="1">
    <citation type="journal article" date="2019" name="Nat. Commun.">
        <title>Genome-wide association mapping of date palm fruit traits.</title>
        <authorList>
            <person name="Hazzouri K.M."/>
            <person name="Gros-Balthazard M."/>
            <person name="Flowers J.M."/>
            <person name="Copetti D."/>
            <person name="Lemansour A."/>
            <person name="Lebrun M."/>
            <person name="Masmoudi K."/>
            <person name="Ferrand S."/>
            <person name="Dhar M.I."/>
            <person name="Fresquez Z.A."/>
            <person name="Rosas U."/>
            <person name="Zhang J."/>
            <person name="Talag J."/>
            <person name="Lee S."/>
            <person name="Kudrna D."/>
            <person name="Powell R.F."/>
            <person name="Leitch I.J."/>
            <person name="Krueger R.R."/>
            <person name="Wing R.A."/>
            <person name="Amiri K.M.A."/>
            <person name="Purugganan M.D."/>
        </authorList>
    </citation>
    <scope>NUCLEOTIDE SEQUENCE [LARGE SCALE GENOMIC DNA]</scope>
    <source>
        <strain evidence="3">cv. Khalas</strain>
    </source>
</reference>
<accession>A0A8B7CPA4</accession>
<dbReference type="OrthoDB" id="741493at2759"/>
<dbReference type="KEGG" id="pda:103716998"/>
<evidence type="ECO:0000256" key="1">
    <source>
        <dbReference type="SAM" id="MobiDB-lite"/>
    </source>
</evidence>
<dbReference type="PANTHER" id="PTHR46635:SF2">
    <property type="entry name" value="GLYCOSYL TRANSFERASE FAMILY 1 DOMAIN-CONTAINING PROTEIN"/>
    <property type="match status" value="1"/>
</dbReference>
<feature type="compositionally biased region" description="Basic residues" evidence="1">
    <location>
        <begin position="984"/>
        <end position="995"/>
    </location>
</feature>
<gene>
    <name evidence="4" type="primary">LOC103716998</name>
</gene>
<keyword evidence="2" id="KW-0472">Membrane</keyword>
<feature type="region of interest" description="Disordered" evidence="1">
    <location>
        <begin position="984"/>
        <end position="1018"/>
    </location>
</feature>
<evidence type="ECO:0000313" key="4">
    <source>
        <dbReference type="RefSeq" id="XP_008803443.1"/>
    </source>
</evidence>
<dbReference type="PANTHER" id="PTHR46635">
    <property type="entry name" value="GLYCOSYL TRANSFERASE FAMILY 1 PROTEIN"/>
    <property type="match status" value="1"/>
</dbReference>
<keyword evidence="3" id="KW-1185">Reference proteome</keyword>
<feature type="region of interest" description="Disordered" evidence="1">
    <location>
        <begin position="1"/>
        <end position="39"/>
    </location>
</feature>
<name>A0A8B7CPA4_PHODC</name>
<feature type="compositionally biased region" description="Basic and acidic residues" evidence="1">
    <location>
        <begin position="1"/>
        <end position="15"/>
    </location>
</feature>
<evidence type="ECO:0000313" key="3">
    <source>
        <dbReference type="Proteomes" id="UP000228380"/>
    </source>
</evidence>
<dbReference type="AlphaFoldDB" id="A0A8B7CPA4"/>
<evidence type="ECO:0000256" key="2">
    <source>
        <dbReference type="SAM" id="Phobius"/>
    </source>
</evidence>
<dbReference type="Gene3D" id="3.40.50.2000">
    <property type="entry name" value="Glycogen Phosphorylase B"/>
    <property type="match status" value="1"/>
</dbReference>
<proteinExistence type="predicted"/>
<dbReference type="GeneID" id="103716998"/>
<keyword evidence="2" id="KW-0812">Transmembrane</keyword>
<organism evidence="3 4">
    <name type="scientific">Phoenix dactylifera</name>
    <name type="common">Date palm</name>
    <dbReference type="NCBI Taxonomy" id="42345"/>
    <lineage>
        <taxon>Eukaryota</taxon>
        <taxon>Viridiplantae</taxon>
        <taxon>Streptophyta</taxon>
        <taxon>Embryophyta</taxon>
        <taxon>Tracheophyta</taxon>
        <taxon>Spermatophyta</taxon>
        <taxon>Magnoliopsida</taxon>
        <taxon>Liliopsida</taxon>
        <taxon>Arecaceae</taxon>
        <taxon>Coryphoideae</taxon>
        <taxon>Phoeniceae</taxon>
        <taxon>Phoenix</taxon>
    </lineage>
</organism>
<protein>
    <submittedName>
        <fullName evidence="4">Uncharacterized protein LOC103716998</fullName>
    </submittedName>
</protein>
<dbReference type="Proteomes" id="UP000228380">
    <property type="component" value="Chromosome 2"/>
</dbReference>
<sequence length="1018" mass="117131">MARELFSRRGPHPADPRLPSDGTHRPAMDRRHRAHAAARKGLTCRPSRVIIGGLGLAVVVFFALGLWQQSTIMGRLGDDAAGRRRGSGGGRPLGSVLRFVPADLQRRFEEQGGLDRLRSEREPGIRRPRVALVIGSMDKDSRSLMLLTLVKDLTELGYRFTIFALKYGEAHSLWTFSGYQVSFLSTKQDSKLEYGSIDWSNYEGVILSSLEGKQVISSLMLEPYISVPLIWLIQEDILGKRISHYTEWGWQDLISEWRSAFSRADVMVFPDFSLPLLYSLLDTGNFFVISGSPVDDWATERYIKSHSRYELRKKYGFGEDDLLILVTGSHLFYDELPWDYVAAMHALAPQVKTHARLKDLGGMIKFVFLCGNSTDASGSFQEIATHLGFPEGSVRQYGMDHDVNNLLWMADSVLYGSFEEEQSFPPLLLRAMSFGIPIVAPDLTTIKKYVVDQTHGFIFHPSDPESLATAFSHLIKDKKLSSLAYHAAYNARELSMNMQASDCIAGYAKLLENVLQFPSDVMLPHSFSPTRQTSWLWDLFMGDEEESNYHVQTEGYLPRERSSIVYLLEEQYAKNHMDNRSRVENEAHTEDFPTQLDWDIVSEMEISDDIERREIQELEERMERTLGSWEDVYRNARKAEKLKFEANERDEGELERTGRPLCIYEIYNGEGAWPFLHRGSIYRGITLLSSAQRSRADDLDAVSRLPILNETYYRDILCELGAMFAVANRVDNVHKLPWIGFQSWRAAGKKVSLSDKAAEVLEKTLQSENKGDVIYYWALMDIDQKDVEMEDIDFWSMCDSLNNGHCRAAFEDAFRRMYGLPDDMEALPPMPITGGQWSVLHSWVMPTPSFLEFVMFSRMFADSLDSLNKNNSSTTECVLGSSTLEKRHCYCRIFEVLVNVWAYHSSRRMVYLDPINGKLREQHPLEHRDMWVKYFSFPLLKSMDEDLAEEADDGMHPVDRWLWPLTGEVQWQGILDREREERYRRKMDKKRKTKGKLLERHKYGYKQKTLGQEQKDKA</sequence>
<dbReference type="Pfam" id="PF13692">
    <property type="entry name" value="Glyco_trans_1_4"/>
    <property type="match status" value="1"/>
</dbReference>